<dbReference type="SUPFAM" id="SSF56672">
    <property type="entry name" value="DNA/RNA polymerases"/>
    <property type="match status" value="1"/>
</dbReference>
<dbReference type="OrthoDB" id="4488294at2759"/>
<sequence length="118" mass="13752">MLDQGIIYPNCSPWSFPVVIVPKQKTNKKRFWVDFRELNAVTIRDPFLVPDMFDLIERIAPFRWKSALDVLNPPTCHPPWTVFFTPPPTRKLPLPQLKLSIRTALDLTPWANILEQSL</sequence>
<evidence type="ECO:0000313" key="2">
    <source>
        <dbReference type="Proteomes" id="UP000269721"/>
    </source>
</evidence>
<protein>
    <recommendedName>
        <fullName evidence="3">Reverse transcriptase domain-containing protein</fullName>
    </recommendedName>
</protein>
<dbReference type="InterPro" id="IPR043502">
    <property type="entry name" value="DNA/RNA_pol_sf"/>
</dbReference>
<dbReference type="Proteomes" id="UP000269721">
    <property type="component" value="Unassembled WGS sequence"/>
</dbReference>
<dbReference type="PANTHER" id="PTHR24559">
    <property type="entry name" value="TRANSPOSON TY3-I GAG-POL POLYPROTEIN"/>
    <property type="match status" value="1"/>
</dbReference>
<keyword evidence="2" id="KW-1185">Reference proteome</keyword>
<accession>A0A4P9WFD9</accession>
<evidence type="ECO:0000313" key="1">
    <source>
        <dbReference type="EMBL" id="RKO90463.1"/>
    </source>
</evidence>
<evidence type="ECO:0008006" key="3">
    <source>
        <dbReference type="Google" id="ProtNLM"/>
    </source>
</evidence>
<organism evidence="1 2">
    <name type="scientific">Blyttiomyces helicus</name>
    <dbReference type="NCBI Taxonomy" id="388810"/>
    <lineage>
        <taxon>Eukaryota</taxon>
        <taxon>Fungi</taxon>
        <taxon>Fungi incertae sedis</taxon>
        <taxon>Chytridiomycota</taxon>
        <taxon>Chytridiomycota incertae sedis</taxon>
        <taxon>Chytridiomycetes</taxon>
        <taxon>Chytridiomycetes incertae sedis</taxon>
        <taxon>Blyttiomyces</taxon>
    </lineage>
</organism>
<dbReference type="AlphaFoldDB" id="A0A4P9WFD9"/>
<gene>
    <name evidence="1" type="ORF">BDK51DRAFT_49288</name>
</gene>
<dbReference type="PANTHER" id="PTHR24559:SF444">
    <property type="entry name" value="REVERSE TRANSCRIPTASE DOMAIN-CONTAINING PROTEIN"/>
    <property type="match status" value="1"/>
</dbReference>
<proteinExistence type="predicted"/>
<dbReference type="Gene3D" id="3.10.10.10">
    <property type="entry name" value="HIV Type 1 Reverse Transcriptase, subunit A, domain 1"/>
    <property type="match status" value="1"/>
</dbReference>
<name>A0A4P9WFD9_9FUNG</name>
<reference evidence="2" key="1">
    <citation type="journal article" date="2018" name="Nat. Microbiol.">
        <title>Leveraging single-cell genomics to expand the fungal tree of life.</title>
        <authorList>
            <person name="Ahrendt S.R."/>
            <person name="Quandt C.A."/>
            <person name="Ciobanu D."/>
            <person name="Clum A."/>
            <person name="Salamov A."/>
            <person name="Andreopoulos B."/>
            <person name="Cheng J.F."/>
            <person name="Woyke T."/>
            <person name="Pelin A."/>
            <person name="Henrissat B."/>
            <person name="Reynolds N.K."/>
            <person name="Benny G.L."/>
            <person name="Smith M.E."/>
            <person name="James T.Y."/>
            <person name="Grigoriev I.V."/>
        </authorList>
    </citation>
    <scope>NUCLEOTIDE SEQUENCE [LARGE SCALE GENOMIC DNA]</scope>
</reference>
<dbReference type="InterPro" id="IPR053134">
    <property type="entry name" value="RNA-dir_DNA_polymerase"/>
</dbReference>
<dbReference type="EMBL" id="KZ995544">
    <property type="protein sequence ID" value="RKO90463.1"/>
    <property type="molecule type" value="Genomic_DNA"/>
</dbReference>